<evidence type="ECO:0000256" key="2">
    <source>
        <dbReference type="ARBA" id="ARBA00007379"/>
    </source>
</evidence>
<dbReference type="RefSeq" id="WP_053234996.1">
    <property type="nucleotide sequence ID" value="NZ_CP011125.1"/>
</dbReference>
<keyword evidence="4 10" id="KW-1003">Cell membrane</keyword>
<feature type="transmembrane region" description="Helical" evidence="11">
    <location>
        <begin position="20"/>
        <end position="42"/>
    </location>
</feature>
<feature type="transmembrane region" description="Helical" evidence="11">
    <location>
        <begin position="223"/>
        <end position="244"/>
    </location>
</feature>
<evidence type="ECO:0000256" key="4">
    <source>
        <dbReference type="ARBA" id="ARBA00022475"/>
    </source>
</evidence>
<comment type="similarity">
    <text evidence="2 10">Belongs to the ABC-4 integral membrane protein family. FtsX subfamily.</text>
</comment>
<feature type="transmembrane region" description="Helical" evidence="11">
    <location>
        <begin position="170"/>
        <end position="194"/>
    </location>
</feature>
<evidence type="ECO:0000256" key="7">
    <source>
        <dbReference type="ARBA" id="ARBA00022989"/>
    </source>
</evidence>
<keyword evidence="8 10" id="KW-0472">Membrane</keyword>
<evidence type="ECO:0000256" key="5">
    <source>
        <dbReference type="ARBA" id="ARBA00022618"/>
    </source>
</evidence>
<evidence type="ECO:0000259" key="13">
    <source>
        <dbReference type="Pfam" id="PF18075"/>
    </source>
</evidence>
<keyword evidence="7 11" id="KW-1133">Transmembrane helix</keyword>
<evidence type="ECO:0000256" key="6">
    <source>
        <dbReference type="ARBA" id="ARBA00022692"/>
    </source>
</evidence>
<dbReference type="PIRSF" id="PIRSF003097">
    <property type="entry name" value="FtsX"/>
    <property type="match status" value="1"/>
</dbReference>
<feature type="domain" description="FtsX extracellular" evidence="13">
    <location>
        <begin position="58"/>
        <end position="150"/>
    </location>
</feature>
<feature type="transmembrane region" description="Helical" evidence="11">
    <location>
        <begin position="264"/>
        <end position="287"/>
    </location>
</feature>
<dbReference type="GO" id="GO:0051301">
    <property type="term" value="P:cell division"/>
    <property type="evidence" value="ECO:0007669"/>
    <property type="project" value="UniProtKB-KW"/>
</dbReference>
<dbReference type="STRING" id="927083.DB32_004924"/>
<evidence type="ECO:0000256" key="9">
    <source>
        <dbReference type="ARBA" id="ARBA00023306"/>
    </source>
</evidence>
<evidence type="ECO:0000256" key="8">
    <source>
        <dbReference type="ARBA" id="ARBA00023136"/>
    </source>
</evidence>
<evidence type="ECO:0000259" key="12">
    <source>
        <dbReference type="Pfam" id="PF02687"/>
    </source>
</evidence>
<name>A0A0F6W569_9BACT</name>
<protein>
    <recommendedName>
        <fullName evidence="3 10">Cell division protein FtsX</fullName>
    </recommendedName>
</protein>
<keyword evidence="15" id="KW-1185">Reference proteome</keyword>
<dbReference type="GO" id="GO:0032153">
    <property type="term" value="C:cell division site"/>
    <property type="evidence" value="ECO:0007669"/>
    <property type="project" value="TreeGrafter"/>
</dbReference>
<keyword evidence="9 10" id="KW-0131">Cell cycle</keyword>
<dbReference type="Proteomes" id="UP000034883">
    <property type="component" value="Chromosome"/>
</dbReference>
<comment type="subcellular location">
    <subcellularLocation>
        <location evidence="1">Cell membrane</location>
        <topology evidence="1">Multi-pass membrane protein</topology>
    </subcellularLocation>
</comment>
<accession>A0A0F6W569</accession>
<organism evidence="14 15">
    <name type="scientific">Sandaracinus amylolyticus</name>
    <dbReference type="NCBI Taxonomy" id="927083"/>
    <lineage>
        <taxon>Bacteria</taxon>
        <taxon>Pseudomonadati</taxon>
        <taxon>Myxococcota</taxon>
        <taxon>Polyangia</taxon>
        <taxon>Polyangiales</taxon>
        <taxon>Sandaracinaceae</taxon>
        <taxon>Sandaracinus</taxon>
    </lineage>
</organism>
<dbReference type="InterPro" id="IPR040690">
    <property type="entry name" value="FtsX_ECD"/>
</dbReference>
<keyword evidence="6 11" id="KW-0812">Transmembrane</keyword>
<dbReference type="InterPro" id="IPR003838">
    <property type="entry name" value="ABC3_permease_C"/>
</dbReference>
<dbReference type="InterPro" id="IPR004513">
    <property type="entry name" value="FtsX"/>
</dbReference>
<evidence type="ECO:0000256" key="1">
    <source>
        <dbReference type="ARBA" id="ARBA00004651"/>
    </source>
</evidence>
<dbReference type="Pfam" id="PF18075">
    <property type="entry name" value="FtsX_ECD"/>
    <property type="match status" value="1"/>
</dbReference>
<sequence>MDLKSAFARATRAMREEAGLHLVAISSLTIAFLCLATSLLAITNLGALADSWGRTARLSVYLRDGAEAQDVEELRIALEGLPEVRAIEHLTSSAAREQFLRDAEIGADLSALPADAFPASLEIELAAGVTGARVDAITDRVRRFGSVEDVETYRGWFARVESLVVAGRGVASGLALLVVLCVVFVVGNTIRLAVAGRRDEIEVMKLCGATNGFVRGPFIVEGAVQGSVSALVALLILLVAYVALRGHVDGTLASIVGTQSVFLHPGVALALVLGGALLGATGSVLSLRRYLAV</sequence>
<dbReference type="Pfam" id="PF02687">
    <property type="entry name" value="FtsX"/>
    <property type="match status" value="1"/>
</dbReference>
<evidence type="ECO:0000256" key="3">
    <source>
        <dbReference type="ARBA" id="ARBA00021907"/>
    </source>
</evidence>
<dbReference type="PANTHER" id="PTHR47755:SF1">
    <property type="entry name" value="CELL DIVISION PROTEIN FTSX"/>
    <property type="match status" value="1"/>
</dbReference>
<evidence type="ECO:0000256" key="11">
    <source>
        <dbReference type="SAM" id="Phobius"/>
    </source>
</evidence>
<evidence type="ECO:0000313" key="14">
    <source>
        <dbReference type="EMBL" id="AKF07775.1"/>
    </source>
</evidence>
<dbReference type="OrthoDB" id="9813411at2"/>
<dbReference type="GO" id="GO:0005886">
    <property type="term" value="C:plasma membrane"/>
    <property type="evidence" value="ECO:0007669"/>
    <property type="project" value="UniProtKB-SubCell"/>
</dbReference>
<feature type="domain" description="ABC3 transporter permease C-terminal" evidence="12">
    <location>
        <begin position="174"/>
        <end position="291"/>
    </location>
</feature>
<dbReference type="Gene3D" id="3.30.70.3040">
    <property type="match status" value="1"/>
</dbReference>
<evidence type="ECO:0000256" key="10">
    <source>
        <dbReference type="PIRNR" id="PIRNR003097"/>
    </source>
</evidence>
<reference evidence="14 15" key="1">
    <citation type="submission" date="2015-03" db="EMBL/GenBank/DDBJ databases">
        <title>Genome assembly of Sandaracinus amylolyticus DSM 53668.</title>
        <authorList>
            <person name="Sharma G."/>
            <person name="Subramanian S."/>
        </authorList>
    </citation>
    <scope>NUCLEOTIDE SEQUENCE [LARGE SCALE GENOMIC DNA]</scope>
    <source>
        <strain evidence="14 15">DSM 53668</strain>
    </source>
</reference>
<gene>
    <name evidence="14" type="ORF">DB32_004924</name>
</gene>
<dbReference type="PANTHER" id="PTHR47755">
    <property type="entry name" value="CELL DIVISION PROTEIN FTSX"/>
    <property type="match status" value="1"/>
</dbReference>
<dbReference type="AlphaFoldDB" id="A0A0F6W569"/>
<proteinExistence type="inferred from homology"/>
<evidence type="ECO:0000313" key="15">
    <source>
        <dbReference type="Proteomes" id="UP000034883"/>
    </source>
</evidence>
<dbReference type="EMBL" id="CP011125">
    <property type="protein sequence ID" value="AKF07775.1"/>
    <property type="molecule type" value="Genomic_DNA"/>
</dbReference>
<keyword evidence="5 10" id="KW-0132">Cell division</keyword>
<dbReference type="KEGG" id="samy:DB32_004924"/>